<proteinExistence type="inferred from homology"/>
<dbReference type="Proteomes" id="UP001378592">
    <property type="component" value="Unassembled WGS sequence"/>
</dbReference>
<accession>A0AAN9WFV7</accession>
<name>A0AAN9WFV7_9ORTH</name>
<keyword evidence="8" id="KW-1185">Reference proteome</keyword>
<dbReference type="PANTHER" id="PTHR31733">
    <property type="entry name" value="RIBONUCLEASE KAPPA"/>
    <property type="match status" value="1"/>
</dbReference>
<keyword evidence="3 6" id="KW-0812">Transmembrane</keyword>
<gene>
    <name evidence="7" type="ORF">R5R35_001522</name>
</gene>
<evidence type="ECO:0000256" key="2">
    <source>
        <dbReference type="ARBA" id="ARBA00008458"/>
    </source>
</evidence>
<protein>
    <submittedName>
        <fullName evidence="7">Uncharacterized protein</fullName>
    </submittedName>
</protein>
<comment type="caution">
    <text evidence="7">The sequence shown here is derived from an EMBL/GenBank/DDBJ whole genome shotgun (WGS) entry which is preliminary data.</text>
</comment>
<sequence>MKVCGPTLSLCGLILSAWGVVQLVLMGVFYYIKSVALFEDIGMEEKLDDPAEFYSKAETLYTQSAFNCWIAACIYVLLLIFSAHQFYVNSQSSHSHA</sequence>
<dbReference type="InterPro" id="IPR026770">
    <property type="entry name" value="RNase_K"/>
</dbReference>
<evidence type="ECO:0000313" key="7">
    <source>
        <dbReference type="EMBL" id="KAK7874427.1"/>
    </source>
</evidence>
<organism evidence="7 8">
    <name type="scientific">Gryllus longicercus</name>
    <dbReference type="NCBI Taxonomy" id="2509291"/>
    <lineage>
        <taxon>Eukaryota</taxon>
        <taxon>Metazoa</taxon>
        <taxon>Ecdysozoa</taxon>
        <taxon>Arthropoda</taxon>
        <taxon>Hexapoda</taxon>
        <taxon>Insecta</taxon>
        <taxon>Pterygota</taxon>
        <taxon>Neoptera</taxon>
        <taxon>Polyneoptera</taxon>
        <taxon>Orthoptera</taxon>
        <taxon>Ensifera</taxon>
        <taxon>Gryllidea</taxon>
        <taxon>Grylloidea</taxon>
        <taxon>Gryllidae</taxon>
        <taxon>Gryllinae</taxon>
        <taxon>Gryllus</taxon>
    </lineage>
</organism>
<dbReference type="EMBL" id="JAZDUA010000002">
    <property type="protein sequence ID" value="KAK7874427.1"/>
    <property type="molecule type" value="Genomic_DNA"/>
</dbReference>
<keyword evidence="4 6" id="KW-1133">Transmembrane helix</keyword>
<evidence type="ECO:0000256" key="3">
    <source>
        <dbReference type="ARBA" id="ARBA00022692"/>
    </source>
</evidence>
<feature type="transmembrane region" description="Helical" evidence="6">
    <location>
        <begin position="69"/>
        <end position="88"/>
    </location>
</feature>
<dbReference type="AlphaFoldDB" id="A0AAN9WFV7"/>
<evidence type="ECO:0000256" key="5">
    <source>
        <dbReference type="ARBA" id="ARBA00023136"/>
    </source>
</evidence>
<comment type="subcellular location">
    <subcellularLocation>
        <location evidence="1">Membrane</location>
        <topology evidence="1">Multi-pass membrane protein</topology>
    </subcellularLocation>
</comment>
<evidence type="ECO:0000256" key="6">
    <source>
        <dbReference type="SAM" id="Phobius"/>
    </source>
</evidence>
<reference evidence="7 8" key="1">
    <citation type="submission" date="2024-03" db="EMBL/GenBank/DDBJ databases">
        <title>The genome assembly and annotation of the cricket Gryllus longicercus Weissman &amp; Gray.</title>
        <authorList>
            <person name="Szrajer S."/>
            <person name="Gray D."/>
            <person name="Ylla G."/>
        </authorList>
    </citation>
    <scope>NUCLEOTIDE SEQUENCE [LARGE SCALE GENOMIC DNA]</scope>
    <source>
        <strain evidence="7">DAG 2021-001</strain>
        <tissue evidence="7">Whole body minus gut</tissue>
    </source>
</reference>
<dbReference type="GO" id="GO:0004521">
    <property type="term" value="F:RNA endonuclease activity"/>
    <property type="evidence" value="ECO:0007669"/>
    <property type="project" value="InterPro"/>
</dbReference>
<dbReference type="GO" id="GO:0016020">
    <property type="term" value="C:membrane"/>
    <property type="evidence" value="ECO:0007669"/>
    <property type="project" value="UniProtKB-SubCell"/>
</dbReference>
<evidence type="ECO:0000256" key="1">
    <source>
        <dbReference type="ARBA" id="ARBA00004141"/>
    </source>
</evidence>
<evidence type="ECO:0000313" key="8">
    <source>
        <dbReference type="Proteomes" id="UP001378592"/>
    </source>
</evidence>
<feature type="transmembrane region" description="Helical" evidence="6">
    <location>
        <begin position="7"/>
        <end position="32"/>
    </location>
</feature>
<keyword evidence="5 6" id="KW-0472">Membrane</keyword>
<evidence type="ECO:0000256" key="4">
    <source>
        <dbReference type="ARBA" id="ARBA00022989"/>
    </source>
</evidence>
<comment type="similarity">
    <text evidence="2">Belongs to the RNase K family.</text>
</comment>